<comment type="caution">
    <text evidence="2">The sequence shown here is derived from an EMBL/GenBank/DDBJ whole genome shotgun (WGS) entry which is preliminary data.</text>
</comment>
<name>A0AAN9KU46_CANGL</name>
<protein>
    <submittedName>
        <fullName evidence="2">Uncharacterized protein</fullName>
    </submittedName>
</protein>
<proteinExistence type="predicted"/>
<dbReference type="AlphaFoldDB" id="A0AAN9KU46"/>
<reference evidence="2 3" key="1">
    <citation type="submission" date="2024-01" db="EMBL/GenBank/DDBJ databases">
        <title>The genomes of 5 underutilized Papilionoideae crops provide insights into root nodulation and disease resistanc.</title>
        <authorList>
            <person name="Jiang F."/>
        </authorList>
    </citation>
    <scope>NUCLEOTIDE SEQUENCE [LARGE SCALE GENOMIC DNA]</scope>
    <source>
        <strain evidence="2">LVBAO_FW01</strain>
        <tissue evidence="2">Leaves</tissue>
    </source>
</reference>
<keyword evidence="3" id="KW-1185">Reference proteome</keyword>
<dbReference type="EMBL" id="JAYMYQ010000007">
    <property type="protein sequence ID" value="KAK7321533.1"/>
    <property type="molecule type" value="Genomic_DNA"/>
</dbReference>
<feature type="region of interest" description="Disordered" evidence="1">
    <location>
        <begin position="79"/>
        <end position="102"/>
    </location>
</feature>
<evidence type="ECO:0000256" key="1">
    <source>
        <dbReference type="SAM" id="MobiDB-lite"/>
    </source>
</evidence>
<accession>A0AAN9KU46</accession>
<dbReference type="Proteomes" id="UP001367508">
    <property type="component" value="Unassembled WGS sequence"/>
</dbReference>
<evidence type="ECO:0000313" key="3">
    <source>
        <dbReference type="Proteomes" id="UP001367508"/>
    </source>
</evidence>
<feature type="region of interest" description="Disordered" evidence="1">
    <location>
        <begin position="433"/>
        <end position="464"/>
    </location>
</feature>
<dbReference type="PANTHER" id="PTHR37911">
    <property type="entry name" value="OSJNBA0067K08.20 PROTEIN"/>
    <property type="match status" value="1"/>
</dbReference>
<dbReference type="PANTHER" id="PTHR37911:SF1">
    <property type="entry name" value="OS04G0497900 PROTEIN"/>
    <property type="match status" value="1"/>
</dbReference>
<evidence type="ECO:0000313" key="2">
    <source>
        <dbReference type="EMBL" id="KAK7321533.1"/>
    </source>
</evidence>
<organism evidence="2 3">
    <name type="scientific">Canavalia gladiata</name>
    <name type="common">Sword bean</name>
    <name type="synonym">Dolichos gladiatus</name>
    <dbReference type="NCBI Taxonomy" id="3824"/>
    <lineage>
        <taxon>Eukaryota</taxon>
        <taxon>Viridiplantae</taxon>
        <taxon>Streptophyta</taxon>
        <taxon>Embryophyta</taxon>
        <taxon>Tracheophyta</taxon>
        <taxon>Spermatophyta</taxon>
        <taxon>Magnoliopsida</taxon>
        <taxon>eudicotyledons</taxon>
        <taxon>Gunneridae</taxon>
        <taxon>Pentapetalae</taxon>
        <taxon>rosids</taxon>
        <taxon>fabids</taxon>
        <taxon>Fabales</taxon>
        <taxon>Fabaceae</taxon>
        <taxon>Papilionoideae</taxon>
        <taxon>50 kb inversion clade</taxon>
        <taxon>NPAAA clade</taxon>
        <taxon>indigoferoid/millettioid clade</taxon>
        <taxon>Phaseoleae</taxon>
        <taxon>Canavalia</taxon>
    </lineage>
</organism>
<gene>
    <name evidence="2" type="ORF">VNO77_32276</name>
</gene>
<sequence length="612" mass="71198">MDITRFTSEFLPTTLNPSSAYLQFSPFRPFHKSPSLKFRTKKRFAVVSCSQSPKPIGEVSIFGQNPLCSPCPRDLRSYAGRSKKTGGGSSSGRIEGNAEFRRRLKRNARARSRKYAESLFYRLKNPRGDGNYPNNFTEDELQQIGLGYDRMVRFMEKDDPNLRHPYDWYKYGQYGPYSWRGVVVGEPIRGRFSDERVTLISEVRDHEEWERIEQGEMAQDFGEKVQQLDQSKLRYFWVFIRHPRWRISELPWQQWTLVSEVVLEAGKQRLDKWSLMGRLGSKTRSLIGQCAAWMRPDIIYVKKPVFQCRFEPQDNFFQAIIPFLDPRTERDFLFELQNDDGTVELCTYFGGLCKIVKVNQKAFVDDVVNAYQKLSDEKKSKCLEFLLTNHPVQLLHPYTKEWKAKLEEMELGCDAPDEDDDSVVGDPDETEILDWIEDEGGDDDDGDNTDEEEDEDEQIDDDDDYEDQDLVMNMEESEDGKFRATEEGEKDWEKELQRAVSNAEAMENLARRSVDFTTKLYKKQLTKMEAEKETAHSVDGDETVLRGKRAKVSPEEWKYIGVGPWRKRIKKSKIPPELFLRGAVRPFTYRNLVKEIVLTRHAILDGDIGGNV</sequence>